<dbReference type="KEGG" id="vg:62682405"/>
<name>A0A6J4EJB5_9CAUD</name>
<protein>
    <recommendedName>
        <fullName evidence="3">Neck protein</fullName>
    </recommendedName>
</protein>
<evidence type="ECO:0008006" key="3">
    <source>
        <dbReference type="Google" id="ProtNLM"/>
    </source>
</evidence>
<evidence type="ECO:0000313" key="2">
    <source>
        <dbReference type="Proteomes" id="UP000505247"/>
    </source>
</evidence>
<dbReference type="EMBL" id="LC553736">
    <property type="protein sequence ID" value="BCG45216.1"/>
    <property type="molecule type" value="Genomic_DNA"/>
</dbReference>
<organism evidence="1 2">
    <name type="scientific">Salmonella phage SAP012</name>
    <dbReference type="NCBI Taxonomy" id="2742114"/>
    <lineage>
        <taxon>Viruses</taxon>
        <taxon>Duplodnaviria</taxon>
        <taxon>Heunggongvirae</taxon>
        <taxon>Uroviricota</taxon>
        <taxon>Caudoviricetes</taxon>
        <taxon>Casjensviridae</taxon>
        <taxon>Zhonglingvirus</taxon>
        <taxon>Zhonglingvirus SAP012</taxon>
    </lineage>
</organism>
<sequence>MPINIISIGSAELKDYLESVPKIAEDSIRMAINKVAGGKGMTRIKKAMTDEIAFPSGYLNGDRLRVTKRATGTSLEAIIVGRKRATSLARFVTGGAMVTNSKTAGGVQVRVKKGKTTYLKNAFLVRLNRGASLSEDNYNIGLAVRLKPGETLGNKRTQHQAWLVPGKVALLYAPSVDQVFATVSEKVSGKIADDIAAEFHRNFARLSK</sequence>
<dbReference type="RefSeq" id="YP_009999773.1">
    <property type="nucleotide sequence ID" value="NC_053008.1"/>
</dbReference>
<dbReference type="GeneID" id="62682405"/>
<dbReference type="Proteomes" id="UP000505247">
    <property type="component" value="Segment"/>
</dbReference>
<reference evidence="1 2" key="1">
    <citation type="submission" date="2020-06" db="EMBL/GenBank/DDBJ databases">
        <title>Complete Genome Sequence of Salmonella phage SAP012.</title>
        <authorList>
            <person name="Shahin K."/>
            <person name="Soleimani-Delfan A."/>
            <person name="Barazandeh M."/>
            <person name="Komijani Majid."/>
            <person name="Bao H."/>
            <person name="Zhang L."/>
            <person name="Wang R."/>
        </authorList>
    </citation>
    <scope>NUCLEOTIDE SEQUENCE [LARGE SCALE GENOMIC DNA]</scope>
</reference>
<accession>A0A6J4EJB5</accession>
<evidence type="ECO:0000313" key="1">
    <source>
        <dbReference type="EMBL" id="BCG45216.1"/>
    </source>
</evidence>
<proteinExistence type="predicted"/>
<keyword evidence="2" id="KW-1185">Reference proteome</keyword>